<dbReference type="KEGG" id="ery:CP97_15009"/>
<keyword evidence="2" id="KW-0614">Plasmid</keyword>
<protein>
    <recommendedName>
        <fullName evidence="4">Metal-binding protein</fullName>
    </recommendedName>
</protein>
<dbReference type="Pfam" id="PF04214">
    <property type="entry name" value="DUF411"/>
    <property type="match status" value="1"/>
</dbReference>
<evidence type="ECO:0008006" key="4">
    <source>
        <dbReference type="Google" id="ProtNLM"/>
    </source>
</evidence>
<dbReference type="RefSeq" id="WP_063612656.1">
    <property type="nucleotide sequence ID" value="NZ_CP015441.1"/>
</dbReference>
<geneLocation type="plasmid" evidence="3"/>
<dbReference type="EMBL" id="CP015441">
    <property type="protein sequence ID" value="ANC50700.1"/>
    <property type="molecule type" value="Genomic_DNA"/>
</dbReference>
<gene>
    <name evidence="2" type="ORF">CP97_15009</name>
</gene>
<dbReference type="AlphaFoldDB" id="A0A168M5Q7"/>
<organism evidence="2 3">
    <name type="scientific">Aurantiacibacter atlanticus</name>
    <dbReference type="NCBI Taxonomy" id="1648404"/>
    <lineage>
        <taxon>Bacteria</taxon>
        <taxon>Pseudomonadati</taxon>
        <taxon>Pseudomonadota</taxon>
        <taxon>Alphaproteobacteria</taxon>
        <taxon>Sphingomonadales</taxon>
        <taxon>Erythrobacteraceae</taxon>
        <taxon>Aurantiacibacter</taxon>
    </lineage>
</organism>
<dbReference type="PROSITE" id="PS51257">
    <property type="entry name" value="PROKAR_LIPOPROTEIN"/>
    <property type="match status" value="1"/>
</dbReference>
<feature type="chain" id="PRO_5007898924" description="Metal-binding protein" evidence="1">
    <location>
        <begin position="35"/>
        <end position="158"/>
    </location>
</feature>
<dbReference type="OrthoDB" id="14727at2"/>
<dbReference type="InterPro" id="IPR007332">
    <property type="entry name" value="DUF411"/>
</dbReference>
<dbReference type="Proteomes" id="UP000059113">
    <property type="component" value="Plasmid"/>
</dbReference>
<keyword evidence="1" id="KW-0732">Signal</keyword>
<evidence type="ECO:0000313" key="3">
    <source>
        <dbReference type="Proteomes" id="UP000059113"/>
    </source>
</evidence>
<feature type="signal peptide" evidence="1">
    <location>
        <begin position="1"/>
        <end position="34"/>
    </location>
</feature>
<name>A0A168M5Q7_9SPHN</name>
<reference evidence="2 3" key="1">
    <citation type="submission" date="2016-04" db="EMBL/GenBank/DDBJ databases">
        <title>The complete genome sequence of Erythrobacter atlanticus s21-N3.</title>
        <authorList>
            <person name="Wang W."/>
            <person name="Wang L."/>
            <person name="Zhuang L."/>
            <person name="Shao Z."/>
        </authorList>
    </citation>
    <scope>NUCLEOTIDE SEQUENCE [LARGE SCALE GENOMIC DNA]</scope>
    <source>
        <strain evidence="3">s21-N3</strain>
        <plasmid evidence="3">Plasmid</plasmid>
    </source>
</reference>
<sequence>MKFIVTGLGIRRARAALATFGVILLAACTSAAQASPYVMFRDPQCGCCGEWAKHVRTGLDHEVTVREDRPMAEVKADAGVPDDLISCHTMEVDGYVIEGHVPAREIARLLEERPDGVTGLAVAGMPLGSPGMEVGGRVQPYQVIAFGPAGERVFASYP</sequence>
<keyword evidence="3" id="KW-1185">Reference proteome</keyword>
<evidence type="ECO:0000313" key="2">
    <source>
        <dbReference type="EMBL" id="ANC50700.1"/>
    </source>
</evidence>
<evidence type="ECO:0000256" key="1">
    <source>
        <dbReference type="SAM" id="SignalP"/>
    </source>
</evidence>
<accession>A0A168M5Q7</accession>
<proteinExistence type="predicted"/>